<dbReference type="Proteomes" id="UP001595526">
    <property type="component" value="Unassembled WGS sequence"/>
</dbReference>
<keyword evidence="3" id="KW-1185">Reference proteome</keyword>
<dbReference type="EMBL" id="JBHRTA010000030">
    <property type="protein sequence ID" value="MFC3197815.1"/>
    <property type="molecule type" value="Genomic_DNA"/>
</dbReference>
<sequence>MATTYGQENPLPDSTRIDSLKQANFLSDTTKVPADTLMLDSLNKNRQDTSGQAQPDGLQAMVSWVAQDSQYTDLRENILHLYGDAKVKYEGFELSADYIRVNQTTNEVFASGRFDHNNRYVGRPVVIFPNETPKSVDSLVYNFETERGDTWGIFTEVEGGFIQASRVRKNQYNEMSLYHGMYSTCNLPEPHTHFGIQISKGIVTENQIISGPAYLVMEGIPLRFITIPFGFFPKPNKRTSGFLFPTFGEELNRGFFMRDIGWYLAFNDYWDSELRGTLYSKGSWETAVLTRYRVNYKYNGGFNINFANTKSGVEGTADYRARHDFRVNWNHTQLQQANPGTTFSANVMFGTSSYAHNTAANASYNYDEITRNSMNSSISYGRMFADGRVNFTASMRHSQDMANETLTLDLPVFSLSVSSFNPFDSKDRIGEQKWYQRINVSYSLTGDNTLNARETGLFTRETLNQFQHGFRHSIPVSLSLNALRYFQFNTSVNYNEGWHFQTFRQRLENTPAGFETVRDTIRGFRRSYDYSVSSGLSTKIYGMYPRIGKIQAMRHVITPSVNLNYRPDFSDDMYGFYRRFIDAQGNETLYSIFQGSRYGSPGSGRSMGIGFSVDNNIEAKIRSAKDTTDGGIKKIPILQGLTFSGNYNFVADSFKLSNINFSGRTALFNQKINLNFNGTFDPYVFDSDQGRRVNRFALQEGNLARLTNFGLSFDYSFNPKANESRQQGLDSLDNQKTNMTPEQRQALARISSDPNAFVDFNVPWNLAGSFSFQYSNPGNRSTVTATLNIHGDFSFTPKWKVQFNSGYDFRQKEVSLTRFSIYRDLHCWDMSFGWMPFGRFQSYNVTIRAKASILQDLKLTKRNDNFGGI</sequence>
<evidence type="ECO:0000313" key="3">
    <source>
        <dbReference type="Proteomes" id="UP001595526"/>
    </source>
</evidence>
<proteinExistence type="predicted"/>
<name>A0ABV7JLQ6_9SPHI</name>
<reference evidence="3" key="1">
    <citation type="journal article" date="2019" name="Int. J. Syst. Evol. Microbiol.">
        <title>The Global Catalogue of Microorganisms (GCM) 10K type strain sequencing project: providing services to taxonomists for standard genome sequencing and annotation.</title>
        <authorList>
            <consortium name="The Broad Institute Genomics Platform"/>
            <consortium name="The Broad Institute Genome Sequencing Center for Infectious Disease"/>
            <person name="Wu L."/>
            <person name="Ma J."/>
        </authorList>
    </citation>
    <scope>NUCLEOTIDE SEQUENCE [LARGE SCALE GENOMIC DNA]</scope>
    <source>
        <strain evidence="3">KCTC 52416</strain>
    </source>
</reference>
<dbReference type="PANTHER" id="PTHR30189:SF1">
    <property type="entry name" value="LPS-ASSEMBLY PROTEIN LPTD"/>
    <property type="match status" value="1"/>
</dbReference>
<dbReference type="Pfam" id="PF19838">
    <property type="entry name" value="LptD_2"/>
    <property type="match status" value="1"/>
</dbReference>
<dbReference type="InterPro" id="IPR045659">
    <property type="entry name" value="LptD_2"/>
</dbReference>
<accession>A0ABV7JLQ6</accession>
<protein>
    <submittedName>
        <fullName evidence="2">LPS assembly protein LptD</fullName>
    </submittedName>
</protein>
<feature type="domain" description="LPS-assembly protein LptD central" evidence="1">
    <location>
        <begin position="208"/>
        <end position="683"/>
    </location>
</feature>
<gene>
    <name evidence="2" type="ORF">ACFOET_09340</name>
</gene>
<evidence type="ECO:0000313" key="2">
    <source>
        <dbReference type="EMBL" id="MFC3197815.1"/>
    </source>
</evidence>
<dbReference type="PANTHER" id="PTHR30189">
    <property type="entry name" value="LPS-ASSEMBLY PROTEIN"/>
    <property type="match status" value="1"/>
</dbReference>
<dbReference type="InterPro" id="IPR050218">
    <property type="entry name" value="LptD"/>
</dbReference>
<dbReference type="RefSeq" id="WP_379021868.1">
    <property type="nucleotide sequence ID" value="NZ_JBHRTA010000030.1"/>
</dbReference>
<comment type="caution">
    <text evidence="2">The sequence shown here is derived from an EMBL/GenBank/DDBJ whole genome shotgun (WGS) entry which is preliminary data.</text>
</comment>
<organism evidence="2 3">
    <name type="scientific">Parapedobacter deserti</name>
    <dbReference type="NCBI Taxonomy" id="1912957"/>
    <lineage>
        <taxon>Bacteria</taxon>
        <taxon>Pseudomonadati</taxon>
        <taxon>Bacteroidota</taxon>
        <taxon>Sphingobacteriia</taxon>
        <taxon>Sphingobacteriales</taxon>
        <taxon>Sphingobacteriaceae</taxon>
        <taxon>Parapedobacter</taxon>
    </lineage>
</organism>
<evidence type="ECO:0000259" key="1">
    <source>
        <dbReference type="Pfam" id="PF19838"/>
    </source>
</evidence>